<dbReference type="GO" id="GO:0016787">
    <property type="term" value="F:hydrolase activity"/>
    <property type="evidence" value="ECO:0007669"/>
    <property type="project" value="UniProtKB-KW"/>
</dbReference>
<evidence type="ECO:0000256" key="2">
    <source>
        <dbReference type="ARBA" id="ARBA00022801"/>
    </source>
</evidence>
<proteinExistence type="predicted"/>
<evidence type="ECO:0000256" key="1">
    <source>
        <dbReference type="ARBA" id="ARBA00001946"/>
    </source>
</evidence>
<comment type="cofactor">
    <cofactor evidence="1">
        <name>Mg(2+)</name>
        <dbReference type="ChEBI" id="CHEBI:18420"/>
    </cofactor>
</comment>
<reference evidence="4" key="1">
    <citation type="submission" date="2020-10" db="EMBL/GenBank/DDBJ databases">
        <title>Taxonomic study of unclassified bacteria belonging to the class Ktedonobacteria.</title>
        <authorList>
            <person name="Yabe S."/>
            <person name="Wang C.M."/>
            <person name="Zheng Y."/>
            <person name="Sakai Y."/>
            <person name="Cavaletti L."/>
            <person name="Monciardini P."/>
            <person name="Donadio S."/>
        </authorList>
    </citation>
    <scope>NUCLEOTIDE SEQUENCE</scope>
    <source>
        <strain evidence="4">SOSP1-1</strain>
    </source>
</reference>
<protein>
    <submittedName>
        <fullName evidence="4">DNA mismatch repair protein MutT</fullName>
    </submittedName>
</protein>
<feature type="domain" description="Nudix hydrolase" evidence="3">
    <location>
        <begin position="16"/>
        <end position="159"/>
    </location>
</feature>
<dbReference type="CDD" id="cd04688">
    <property type="entry name" value="NUDIX_Hydrolase"/>
    <property type="match status" value="1"/>
</dbReference>
<dbReference type="PANTHER" id="PTHR43046">
    <property type="entry name" value="GDP-MANNOSE MANNOSYL HYDROLASE"/>
    <property type="match status" value="1"/>
</dbReference>
<gene>
    <name evidence="4" type="ORF">KSX_23810</name>
</gene>
<dbReference type="Gene3D" id="3.90.79.10">
    <property type="entry name" value="Nucleoside Triphosphate Pyrophosphohydrolase"/>
    <property type="match status" value="1"/>
</dbReference>
<keyword evidence="2" id="KW-0378">Hydrolase</keyword>
<dbReference type="InterPro" id="IPR015797">
    <property type="entry name" value="NUDIX_hydrolase-like_dom_sf"/>
</dbReference>
<dbReference type="Proteomes" id="UP000612362">
    <property type="component" value="Unassembled WGS sequence"/>
</dbReference>
<keyword evidence="5" id="KW-1185">Reference proteome</keyword>
<comment type="caution">
    <text evidence="4">The sequence shown here is derived from an EMBL/GenBank/DDBJ whole genome shotgun (WGS) entry which is preliminary data.</text>
</comment>
<evidence type="ECO:0000259" key="3">
    <source>
        <dbReference type="PROSITE" id="PS51462"/>
    </source>
</evidence>
<evidence type="ECO:0000313" key="4">
    <source>
        <dbReference type="EMBL" id="GHO44218.1"/>
    </source>
</evidence>
<dbReference type="RefSeq" id="WP_220193628.1">
    <property type="nucleotide sequence ID" value="NZ_BNJF01000001.1"/>
</dbReference>
<dbReference type="EMBL" id="BNJF01000001">
    <property type="protein sequence ID" value="GHO44218.1"/>
    <property type="molecule type" value="Genomic_DNA"/>
</dbReference>
<accession>A0A8J3MS41</accession>
<sequence>MTLPPRHMITFSLDGARFLYRVVGIIIHNEHVLCQRADRVSPPHWFLPGGRAELLEPAMTTLRREIEEELALTPTVERPLALIENFYSTPDRAIHEIGFYFLLSFPSDAYIYQRSSFVLRDGDSSQEGEADLLYFDWLPLADIEHAPLYPLVVCPLLRQLPETFQHIVYQEK</sequence>
<dbReference type="SUPFAM" id="SSF55811">
    <property type="entry name" value="Nudix"/>
    <property type="match status" value="1"/>
</dbReference>
<dbReference type="Pfam" id="PF00293">
    <property type="entry name" value="NUDIX"/>
    <property type="match status" value="1"/>
</dbReference>
<dbReference type="AlphaFoldDB" id="A0A8J3MS41"/>
<dbReference type="PANTHER" id="PTHR43046:SF14">
    <property type="entry name" value="MUTT_NUDIX FAMILY PROTEIN"/>
    <property type="match status" value="1"/>
</dbReference>
<dbReference type="InterPro" id="IPR000086">
    <property type="entry name" value="NUDIX_hydrolase_dom"/>
</dbReference>
<organism evidence="4 5">
    <name type="scientific">Ktedonospora formicarum</name>
    <dbReference type="NCBI Taxonomy" id="2778364"/>
    <lineage>
        <taxon>Bacteria</taxon>
        <taxon>Bacillati</taxon>
        <taxon>Chloroflexota</taxon>
        <taxon>Ktedonobacteria</taxon>
        <taxon>Ktedonobacterales</taxon>
        <taxon>Ktedonobacteraceae</taxon>
        <taxon>Ktedonospora</taxon>
    </lineage>
</organism>
<name>A0A8J3MS41_9CHLR</name>
<dbReference type="PROSITE" id="PS51462">
    <property type="entry name" value="NUDIX"/>
    <property type="match status" value="1"/>
</dbReference>
<evidence type="ECO:0000313" key="5">
    <source>
        <dbReference type="Proteomes" id="UP000612362"/>
    </source>
</evidence>